<dbReference type="AlphaFoldDB" id="A0A011P6S3"/>
<dbReference type="Proteomes" id="UP000022141">
    <property type="component" value="Unassembled WGS sequence"/>
</dbReference>
<proteinExistence type="predicted"/>
<dbReference type="Gene3D" id="3.40.50.1820">
    <property type="entry name" value="alpha/beta hydrolase"/>
    <property type="match status" value="1"/>
</dbReference>
<dbReference type="InterPro" id="IPR029058">
    <property type="entry name" value="AB_hydrolase_fold"/>
</dbReference>
<organism evidence="3 4">
    <name type="scientific">Accumulibacter regalis</name>
    <dbReference type="NCBI Taxonomy" id="522306"/>
    <lineage>
        <taxon>Bacteria</taxon>
        <taxon>Pseudomonadati</taxon>
        <taxon>Pseudomonadota</taxon>
        <taxon>Betaproteobacteria</taxon>
        <taxon>Candidatus Accumulibacter</taxon>
    </lineage>
</organism>
<dbReference type="PANTHER" id="PTHR43798:SF31">
    <property type="entry name" value="AB HYDROLASE SUPERFAMILY PROTEIN YCLE"/>
    <property type="match status" value="1"/>
</dbReference>
<comment type="caution">
    <text evidence="3">The sequence shown here is derived from an EMBL/GenBank/DDBJ whole genome shotgun (WGS) entry which is preliminary data.</text>
</comment>
<dbReference type="eggNOG" id="COG0596">
    <property type="taxonomic scope" value="Bacteria"/>
</dbReference>
<dbReference type="EMBL" id="JEMY01000004">
    <property type="protein sequence ID" value="EXI90668.1"/>
    <property type="molecule type" value="Genomic_DNA"/>
</dbReference>
<keyword evidence="1 3" id="KW-0378">Hydrolase</keyword>
<gene>
    <name evidence="3" type="primary">ydjP</name>
    <name evidence="3" type="ORF">AW11_00525</name>
</gene>
<evidence type="ECO:0000256" key="1">
    <source>
        <dbReference type="ARBA" id="ARBA00022801"/>
    </source>
</evidence>
<feature type="domain" description="AB hydrolase-1" evidence="2">
    <location>
        <begin position="22"/>
        <end position="259"/>
    </location>
</feature>
<dbReference type="Pfam" id="PF00561">
    <property type="entry name" value="Abhydrolase_1"/>
    <property type="match status" value="1"/>
</dbReference>
<dbReference type="GO" id="GO:0016787">
    <property type="term" value="F:hydrolase activity"/>
    <property type="evidence" value="ECO:0007669"/>
    <property type="project" value="UniProtKB-KW"/>
</dbReference>
<dbReference type="STRING" id="1454004.AW11_00525"/>
<dbReference type="GO" id="GO:0016020">
    <property type="term" value="C:membrane"/>
    <property type="evidence" value="ECO:0007669"/>
    <property type="project" value="TreeGrafter"/>
</dbReference>
<reference evidence="3" key="1">
    <citation type="submission" date="2014-02" db="EMBL/GenBank/DDBJ databases">
        <title>Expanding our view of genomic diversity in Candidatus Accumulibacter clades.</title>
        <authorList>
            <person name="Skennerton C.T."/>
            <person name="Barr J.J."/>
            <person name="Slater F.R."/>
            <person name="Bond P.L."/>
            <person name="Tyson G.W."/>
        </authorList>
    </citation>
    <scope>NUCLEOTIDE SEQUENCE [LARGE SCALE GENOMIC DNA]</scope>
</reference>
<name>A0A011P6S3_ACCRE</name>
<sequence>MTHFFADDGEKIHVQISGDGSPILMLHGWTASHREWQPFLEQLTAHHRVFRWDARGHGGHRLAQDTAPTVQRMAQDMCNLIEHYRLDEWVVVGHSMGALTLWQYIEEHGCRNLRKVVFIDQSPKLLTDDSWSDGIYGKFDREQSEAFLRQLEDDFAESVLRLGGMGLNERARQKYHENAGGLEKARQWLSAQDPAPLIACWESLAEADYRNALERIDIPALLVYGGDSNYYRSETAHYVKNRIAGAILHIYEGSDHSPHQWQRDRFVRDLREFIDSP</sequence>
<evidence type="ECO:0000313" key="4">
    <source>
        <dbReference type="Proteomes" id="UP000022141"/>
    </source>
</evidence>
<dbReference type="PANTHER" id="PTHR43798">
    <property type="entry name" value="MONOACYLGLYCEROL LIPASE"/>
    <property type="match status" value="1"/>
</dbReference>
<evidence type="ECO:0000313" key="3">
    <source>
        <dbReference type="EMBL" id="EXI90668.1"/>
    </source>
</evidence>
<protein>
    <submittedName>
        <fullName evidence="3">AB hydrolase superfamily protein YdjP</fullName>
        <ecNumber evidence="3">3.-.-.-</ecNumber>
    </submittedName>
</protein>
<dbReference type="SUPFAM" id="SSF53474">
    <property type="entry name" value="alpha/beta-Hydrolases"/>
    <property type="match status" value="1"/>
</dbReference>
<dbReference type="PATRIC" id="fig|1454004.3.peg.545"/>
<dbReference type="InterPro" id="IPR050266">
    <property type="entry name" value="AB_hydrolase_sf"/>
</dbReference>
<evidence type="ECO:0000259" key="2">
    <source>
        <dbReference type="Pfam" id="PF00561"/>
    </source>
</evidence>
<dbReference type="InterPro" id="IPR000073">
    <property type="entry name" value="AB_hydrolase_1"/>
</dbReference>
<keyword evidence="4" id="KW-1185">Reference proteome</keyword>
<accession>A0A011P6S3</accession>
<dbReference type="EC" id="3.-.-.-" evidence="3"/>